<dbReference type="EMBL" id="JRLZ01000005">
    <property type="protein sequence ID" value="KGO96172.1"/>
    <property type="molecule type" value="Genomic_DNA"/>
</dbReference>
<dbReference type="PATRIC" id="fig|1107311.3.peg.1076"/>
<reference evidence="3" key="1">
    <citation type="submission" date="2013-09" db="EMBL/GenBank/DDBJ databases">
        <authorList>
            <person name="Zeng Z."/>
            <person name="Chen C."/>
        </authorList>
    </citation>
    <scope>NUCLEOTIDE SEQUENCE [LARGE SCALE GENOMIC DNA]</scope>
    <source>
        <strain evidence="3">DK69</strain>
    </source>
</reference>
<keyword evidence="1" id="KW-0732">Signal</keyword>
<feature type="chain" id="PRO_5004750708" description="DUF4270 domain-containing protein" evidence="1">
    <location>
        <begin position="21"/>
        <end position="584"/>
    </location>
</feature>
<dbReference type="Proteomes" id="UP000030149">
    <property type="component" value="Unassembled WGS sequence"/>
</dbReference>
<feature type="signal peptide" evidence="1">
    <location>
        <begin position="1"/>
        <end position="20"/>
    </location>
</feature>
<dbReference type="STRING" id="1107311.Q767_07930"/>
<dbReference type="PROSITE" id="PS51257">
    <property type="entry name" value="PROKAR_LIPOPROTEIN"/>
    <property type="match status" value="1"/>
</dbReference>
<comment type="caution">
    <text evidence="2">The sequence shown here is derived from an EMBL/GenBank/DDBJ whole genome shotgun (WGS) entry which is preliminary data.</text>
</comment>
<protein>
    <recommendedName>
        <fullName evidence="4">DUF4270 domain-containing protein</fullName>
    </recommendedName>
</protein>
<reference evidence="2 3" key="2">
    <citation type="journal article" date="2015" name="Stand. Genomic Sci.">
        <title>High quality draft genomic sequence of Flavobacterium enshiense DK69(T) and comparison among Flavobacterium genomes.</title>
        <authorList>
            <person name="Zeng Z."/>
            <person name="Chen C."/>
            <person name="Du H."/>
            <person name="Wang G."/>
            <person name="Li M."/>
        </authorList>
    </citation>
    <scope>NUCLEOTIDE SEQUENCE [LARGE SCALE GENOMIC DNA]</scope>
    <source>
        <strain evidence="2 3">DK69</strain>
    </source>
</reference>
<dbReference type="RefSeq" id="WP_023573122.1">
    <property type="nucleotide sequence ID" value="NZ_AVCS01000008.1"/>
</dbReference>
<accession>V6SBU9</accession>
<dbReference type="InterPro" id="IPR025366">
    <property type="entry name" value="DUF4270"/>
</dbReference>
<proteinExistence type="predicted"/>
<dbReference type="Pfam" id="PF14092">
    <property type="entry name" value="DUF4270"/>
    <property type="match status" value="1"/>
</dbReference>
<keyword evidence="3" id="KW-1185">Reference proteome</keyword>
<evidence type="ECO:0000256" key="1">
    <source>
        <dbReference type="SAM" id="SignalP"/>
    </source>
</evidence>
<evidence type="ECO:0000313" key="3">
    <source>
        <dbReference type="Proteomes" id="UP000030149"/>
    </source>
</evidence>
<dbReference type="OrthoDB" id="1466062at2"/>
<dbReference type="AlphaFoldDB" id="V6SBU9"/>
<dbReference type="eggNOG" id="ENOG502Z8IK">
    <property type="taxonomic scope" value="Bacteria"/>
</dbReference>
<sequence>MNKFALAKKLLLLVSIVLFASCDKDFNTIGSDIVGQDYFDLEKDSLEVFTNNFLTGPVQTNNLSVNSLGTYVDPKFGRTTSHFVTQGELQNISSIDIKNNPVADSAWVYVPFYYDSDKASDSDGDGIRKFELDSIYGDEGTTDLAQQKFKLKVYENGYFLENYNPENTFGVNRHFSDEKNKIEASMLGADGNGNSVLQGPYLNNSSEASENEAFFFDAKERVIYKTNGAGGYLNADGDVIDDSNIDDRVVKERFPPGIWLNLNAKYFTEKILKAPKDMLSSQNAFKGYFKGLYFQVEALSGNQGALAMLDFSKGYIRVNYKMDSSNTDNDNNPATPIPRVRRFIQIKLGGNSVNFFDTNHALPTNSNRIGLKGGAGSVAHFDLFDLSRVDDNGVPTDLRELREEVAAKNWMINEANLVFYVDKAEMVNSKFVEPNRIYVYDAKNKRPVVDYFTDGSTNSSNPKLSKMGFGGIIEKDAAGHGVKYKIRITDHMKNLIFKDSTNYTLGVSVTENINVSTNAYRKPAPGEQANEIVPLGSVLSPLGTILYKGNIPQPAPNTPGNSPEAMDYKRRLKLEIYYTKPKLD</sequence>
<evidence type="ECO:0000313" key="2">
    <source>
        <dbReference type="EMBL" id="KGO96172.1"/>
    </source>
</evidence>
<gene>
    <name evidence="2" type="ORF">Q767_07930</name>
</gene>
<organism evidence="2 3">
    <name type="scientific">Flavobacterium enshiense DK69</name>
    <dbReference type="NCBI Taxonomy" id="1107311"/>
    <lineage>
        <taxon>Bacteria</taxon>
        <taxon>Pseudomonadati</taxon>
        <taxon>Bacteroidota</taxon>
        <taxon>Flavobacteriia</taxon>
        <taxon>Flavobacteriales</taxon>
        <taxon>Flavobacteriaceae</taxon>
        <taxon>Flavobacterium</taxon>
    </lineage>
</organism>
<name>V6SBU9_9FLAO</name>
<evidence type="ECO:0008006" key="4">
    <source>
        <dbReference type="Google" id="ProtNLM"/>
    </source>
</evidence>